<name>A0ABU3H3H5_9BACL</name>
<protein>
    <submittedName>
        <fullName evidence="1">Uncharacterized protein</fullName>
    </submittedName>
</protein>
<sequence>MEGSEGEVVIEEIVAVAVVVDDLDVSIPLHPTMKRRVIMKKNRINFINMKAPQRNKIVSINSIILPVTSMKPGSSYRSNLLPAF</sequence>
<keyword evidence="2" id="KW-1185">Reference proteome</keyword>
<dbReference type="Proteomes" id="UP001248709">
    <property type="component" value="Unassembled WGS sequence"/>
</dbReference>
<comment type="caution">
    <text evidence="1">The sequence shown here is derived from an EMBL/GenBank/DDBJ whole genome shotgun (WGS) entry which is preliminary data.</text>
</comment>
<accession>A0ABU3H3H5</accession>
<dbReference type="RefSeq" id="WP_025702180.1">
    <property type="nucleotide sequence ID" value="NZ_JAUSUY010000003.1"/>
</dbReference>
<evidence type="ECO:0000313" key="1">
    <source>
        <dbReference type="EMBL" id="MDT3425377.1"/>
    </source>
</evidence>
<gene>
    <name evidence="1" type="ORF">J2Z22_000893</name>
</gene>
<organism evidence="1 2">
    <name type="scientific">Paenibacillus forsythiae</name>
    <dbReference type="NCBI Taxonomy" id="365616"/>
    <lineage>
        <taxon>Bacteria</taxon>
        <taxon>Bacillati</taxon>
        <taxon>Bacillota</taxon>
        <taxon>Bacilli</taxon>
        <taxon>Bacillales</taxon>
        <taxon>Paenibacillaceae</taxon>
        <taxon>Paenibacillus</taxon>
    </lineage>
</organism>
<evidence type="ECO:0000313" key="2">
    <source>
        <dbReference type="Proteomes" id="UP001248709"/>
    </source>
</evidence>
<proteinExistence type="predicted"/>
<dbReference type="EMBL" id="JAUSUY010000003">
    <property type="protein sequence ID" value="MDT3425377.1"/>
    <property type="molecule type" value="Genomic_DNA"/>
</dbReference>
<reference evidence="1 2" key="1">
    <citation type="submission" date="2023-07" db="EMBL/GenBank/DDBJ databases">
        <title>Genomic Encyclopedia of Type Strains, Phase IV (KMG-IV): sequencing the most valuable type-strain genomes for metagenomic binning, comparative biology and taxonomic classification.</title>
        <authorList>
            <person name="Goeker M."/>
        </authorList>
    </citation>
    <scope>NUCLEOTIDE SEQUENCE [LARGE SCALE GENOMIC DNA]</scope>
    <source>
        <strain evidence="1 2">T98</strain>
    </source>
</reference>